<dbReference type="Gene3D" id="1.25.40.10">
    <property type="entry name" value="Tetratricopeptide repeat domain"/>
    <property type="match status" value="1"/>
</dbReference>
<dbReference type="Gene3D" id="2.60.120.620">
    <property type="entry name" value="q2cbj1_9rhob like domain"/>
    <property type="match status" value="1"/>
</dbReference>
<evidence type="ECO:0000256" key="6">
    <source>
        <dbReference type="ARBA" id="ARBA00023004"/>
    </source>
</evidence>
<keyword evidence="3" id="KW-0256">Endoplasmic reticulum</keyword>
<comment type="similarity">
    <text evidence="8">Belongs to the sel-1 family.</text>
</comment>
<keyword evidence="5" id="KW-0560">Oxidoreductase</keyword>
<dbReference type="SUPFAM" id="SSF81901">
    <property type="entry name" value="HCP-like"/>
    <property type="match status" value="2"/>
</dbReference>
<evidence type="ECO:0000256" key="4">
    <source>
        <dbReference type="ARBA" id="ARBA00022964"/>
    </source>
</evidence>
<dbReference type="EMBL" id="HBNR01026795">
    <property type="protein sequence ID" value="CAE4579220.1"/>
    <property type="molecule type" value="Transcribed_RNA"/>
</dbReference>
<dbReference type="GO" id="GO:0031418">
    <property type="term" value="F:L-ascorbic acid binding"/>
    <property type="evidence" value="ECO:0007669"/>
    <property type="project" value="InterPro"/>
</dbReference>
<feature type="domain" description="Fe2OG dioxygenase" evidence="9">
    <location>
        <begin position="256"/>
        <end position="352"/>
    </location>
</feature>
<dbReference type="SMART" id="SM00671">
    <property type="entry name" value="SEL1"/>
    <property type="match status" value="4"/>
</dbReference>
<evidence type="ECO:0000256" key="8">
    <source>
        <dbReference type="ARBA" id="ARBA00038101"/>
    </source>
</evidence>
<evidence type="ECO:0000256" key="5">
    <source>
        <dbReference type="ARBA" id="ARBA00023002"/>
    </source>
</evidence>
<dbReference type="GO" id="GO:0005506">
    <property type="term" value="F:iron ion binding"/>
    <property type="evidence" value="ECO:0007669"/>
    <property type="project" value="InterPro"/>
</dbReference>
<dbReference type="PANTHER" id="PTHR11102:SF160">
    <property type="entry name" value="ERAD-ASSOCIATED E3 UBIQUITIN-PROTEIN LIGASE COMPONENT HRD3"/>
    <property type="match status" value="1"/>
</dbReference>
<evidence type="ECO:0000256" key="2">
    <source>
        <dbReference type="ARBA" id="ARBA00022723"/>
    </source>
</evidence>
<gene>
    <name evidence="10" type="ORF">AMON00008_LOCUS18132</name>
</gene>
<accession>A0A7S4QCD4</accession>
<evidence type="ECO:0000256" key="3">
    <source>
        <dbReference type="ARBA" id="ARBA00022824"/>
    </source>
</evidence>
<dbReference type="PANTHER" id="PTHR11102">
    <property type="entry name" value="SEL-1-LIKE PROTEIN"/>
    <property type="match status" value="1"/>
</dbReference>
<protein>
    <recommendedName>
        <fullName evidence="9">Fe2OG dioxygenase domain-containing protein</fullName>
    </recommendedName>
</protein>
<proteinExistence type="inferred from homology"/>
<keyword evidence="2" id="KW-0479">Metal-binding</keyword>
<keyword evidence="4" id="KW-0223">Dioxygenase</keyword>
<dbReference type="Pfam" id="PF08238">
    <property type="entry name" value="Sel1"/>
    <property type="match status" value="5"/>
</dbReference>
<keyword evidence="7" id="KW-0325">Glycoprotein</keyword>
<dbReference type="PROSITE" id="PS51471">
    <property type="entry name" value="FE2OG_OXY"/>
    <property type="match status" value="1"/>
</dbReference>
<dbReference type="InterPro" id="IPR005123">
    <property type="entry name" value="Oxoglu/Fe-dep_dioxygenase_dom"/>
</dbReference>
<dbReference type="SMART" id="SM00702">
    <property type="entry name" value="P4Hc"/>
    <property type="match status" value="1"/>
</dbReference>
<dbReference type="InterPro" id="IPR011990">
    <property type="entry name" value="TPR-like_helical_dom_sf"/>
</dbReference>
<dbReference type="AlphaFoldDB" id="A0A7S4QCD4"/>
<name>A0A7S4QCD4_9DINO</name>
<dbReference type="InterPro" id="IPR050767">
    <property type="entry name" value="Sel1_AlgK"/>
</dbReference>
<dbReference type="GO" id="GO:0016705">
    <property type="term" value="F:oxidoreductase activity, acting on paired donors, with incorporation or reduction of molecular oxygen"/>
    <property type="evidence" value="ECO:0007669"/>
    <property type="project" value="InterPro"/>
</dbReference>
<reference evidence="10" key="1">
    <citation type="submission" date="2021-01" db="EMBL/GenBank/DDBJ databases">
        <authorList>
            <person name="Corre E."/>
            <person name="Pelletier E."/>
            <person name="Niang G."/>
            <person name="Scheremetjew M."/>
            <person name="Finn R."/>
            <person name="Kale V."/>
            <person name="Holt S."/>
            <person name="Cochrane G."/>
            <person name="Meng A."/>
            <person name="Brown T."/>
            <person name="Cohen L."/>
        </authorList>
    </citation>
    <scope>NUCLEOTIDE SEQUENCE</scope>
    <source>
        <strain evidence="10">CCMP3105</strain>
    </source>
</reference>
<dbReference type="InterPro" id="IPR006597">
    <property type="entry name" value="Sel1-like"/>
</dbReference>
<evidence type="ECO:0000256" key="1">
    <source>
        <dbReference type="ARBA" id="ARBA00001961"/>
    </source>
</evidence>
<evidence type="ECO:0000313" key="10">
    <source>
        <dbReference type="EMBL" id="CAE4579220.1"/>
    </source>
</evidence>
<evidence type="ECO:0000259" key="9">
    <source>
        <dbReference type="PROSITE" id="PS51471"/>
    </source>
</evidence>
<dbReference type="InterPro" id="IPR006620">
    <property type="entry name" value="Pro_4_hyd_alph"/>
</dbReference>
<comment type="cofactor">
    <cofactor evidence="1">
        <name>L-ascorbate</name>
        <dbReference type="ChEBI" id="CHEBI:38290"/>
    </cofactor>
</comment>
<dbReference type="GO" id="GO:0051213">
    <property type="term" value="F:dioxygenase activity"/>
    <property type="evidence" value="ECO:0007669"/>
    <property type="project" value="UniProtKB-KW"/>
</dbReference>
<sequence>MGSSHSGSRRFGLGAGCAMSCCATVPALVLVLAAGASVDGRSRSSRRSQSRLTAMCVAERTSPAALLGEAIRLRYAASLELRRRPFAQLFSCTGAGAQHGATSPCDARRHVRIGDVRAVSTAAEHPWAMTEAPVTLDWSLVPAPAPAAAPPAAEAHRQLSLGRAAGGEEDVTARARLAVELSVLRRVLSPPEVERIVALLPEEFDLDGADVEMIPKRWVVVERASEALPGREALAGAMRPAVDGRILPFVRARLRCPDCLVCSSIVRRYAHSLGERYRDPPHTDGQAFATVVVALNSAGVDFDGGLYVVTDPVRPLSVALQAGDAVMHRWDLQHGVRIGWGRRLSWILWIQDSSPCVPQEELHQRPFLREAAESGHAVAMHILGGGASGRTPEGRRWLRRSAEAGFVKAMAQLGTSLQESDGRAAEGWLTAAALQGDVGAQAQLGILQLREGKVAAAEEWLERAAEGGHPMAQNELGMGLLVGSLGRAPDPGAAVPLLAAAARQGHSMAQTNLGFCYAEGRGVGRSLPAALYWWREAAAQGRSEALANLQQLQDANPGWAAWPVYAGS</sequence>
<organism evidence="10">
    <name type="scientific">Alexandrium monilatum</name>
    <dbReference type="NCBI Taxonomy" id="311494"/>
    <lineage>
        <taxon>Eukaryota</taxon>
        <taxon>Sar</taxon>
        <taxon>Alveolata</taxon>
        <taxon>Dinophyceae</taxon>
        <taxon>Gonyaulacales</taxon>
        <taxon>Pyrocystaceae</taxon>
        <taxon>Alexandrium</taxon>
    </lineage>
</organism>
<keyword evidence="6" id="KW-0408">Iron</keyword>
<evidence type="ECO:0000256" key="7">
    <source>
        <dbReference type="ARBA" id="ARBA00023180"/>
    </source>
</evidence>